<dbReference type="KEGG" id="bgt:106053466"/>
<accession>A0A2C9KEX3</accession>
<protein>
    <submittedName>
        <fullName evidence="2">Uncharacterized protein</fullName>
    </submittedName>
</protein>
<evidence type="ECO:0000313" key="3">
    <source>
        <dbReference type="Proteomes" id="UP000076420"/>
    </source>
</evidence>
<name>A0A2C9KEX3_BIOGL</name>
<feature type="compositionally biased region" description="Polar residues" evidence="1">
    <location>
        <begin position="293"/>
        <end position="309"/>
    </location>
</feature>
<dbReference type="Proteomes" id="UP000076420">
    <property type="component" value="Unassembled WGS sequence"/>
</dbReference>
<evidence type="ECO:0000256" key="1">
    <source>
        <dbReference type="SAM" id="MobiDB-lite"/>
    </source>
</evidence>
<evidence type="ECO:0000313" key="2">
    <source>
        <dbReference type="EnsemblMetazoa" id="BGLB018506-PA"/>
    </source>
</evidence>
<dbReference type="EnsemblMetazoa" id="BGLB018506-RA">
    <property type="protein sequence ID" value="BGLB018506-PA"/>
    <property type="gene ID" value="BGLB018506"/>
</dbReference>
<organism evidence="2 3">
    <name type="scientific">Biomphalaria glabrata</name>
    <name type="common">Bloodfluke planorb</name>
    <name type="synonym">Freshwater snail</name>
    <dbReference type="NCBI Taxonomy" id="6526"/>
    <lineage>
        <taxon>Eukaryota</taxon>
        <taxon>Metazoa</taxon>
        <taxon>Spiralia</taxon>
        <taxon>Lophotrochozoa</taxon>
        <taxon>Mollusca</taxon>
        <taxon>Gastropoda</taxon>
        <taxon>Heterobranchia</taxon>
        <taxon>Euthyneura</taxon>
        <taxon>Panpulmonata</taxon>
        <taxon>Hygrophila</taxon>
        <taxon>Lymnaeoidea</taxon>
        <taxon>Planorbidae</taxon>
        <taxon>Biomphalaria</taxon>
    </lineage>
</organism>
<gene>
    <name evidence="2" type="primary">106053466</name>
</gene>
<feature type="region of interest" description="Disordered" evidence="1">
    <location>
        <begin position="288"/>
        <end position="320"/>
    </location>
</feature>
<reference evidence="2" key="1">
    <citation type="submission" date="2020-05" db="UniProtKB">
        <authorList>
            <consortium name="EnsemblMetazoa"/>
        </authorList>
    </citation>
    <scope>IDENTIFICATION</scope>
    <source>
        <strain evidence="2">BB02</strain>
    </source>
</reference>
<dbReference type="VEuPathDB" id="VectorBase:BGLB018506"/>
<proteinExistence type="predicted"/>
<sequence>MVTPSACTKMRPKVVDFYVSSVFVLHEMVSLLYQKLWELRRNLIKKKLKPELIVNRMCEEQVRTIPPLKITEEEAKILITRAILELEEVNRSLETLARMAECLTRMGQDAGGAKGRPHTLLSAVTPSLTTLLIKSCSLSVLRVLTGVLAGDLDQKLVDSKPVDRVEQYQQVAAIVVLHNSLASVRDEVDGQSSDGLWSPTSLSGTSSVLELPMSVIYEVYEAIGQVIDLLTTKLSLPDRSTQEGQGSLVTSDIANLIINKIMSSIAYRVEIGDIPPLRVNDLVRSQEAEEPSKSISHSHGHTFENSSDNKPLDRSGNNHLVDPTLRLQQDMYRSLLNYLSTVLCAIEKGLKDQIETAILANESYEAKIQARVFIDVAKKRSISP</sequence>
<dbReference type="AlphaFoldDB" id="A0A2C9KEX3"/>
<dbReference type="VEuPathDB" id="VectorBase:BGLAX_035986"/>